<dbReference type="HOGENOM" id="CLU_3320237_0_0_1"/>
<sequence length="39" mass="4274">MERELEGAEEEETKMNTETLDESAPKDAIEVHPGEGGDV</sequence>
<reference evidence="2 3" key="1">
    <citation type="journal article" date="2011" name="PLoS Pathog.">
        <title>Endophytic Life Strategies Decoded by Genome and Transcriptome Analyses of the Mutualistic Root Symbiont Piriformospora indica.</title>
        <authorList>
            <person name="Zuccaro A."/>
            <person name="Lahrmann U."/>
            <person name="Guldener U."/>
            <person name="Langen G."/>
            <person name="Pfiffi S."/>
            <person name="Biedenkopf D."/>
            <person name="Wong P."/>
            <person name="Samans B."/>
            <person name="Grimm C."/>
            <person name="Basiewicz M."/>
            <person name="Murat C."/>
            <person name="Martin F."/>
            <person name="Kogel K.H."/>
        </authorList>
    </citation>
    <scope>NUCLEOTIDE SEQUENCE [LARGE SCALE GENOMIC DNA]</scope>
    <source>
        <strain evidence="2 3">DSM 11827</strain>
    </source>
</reference>
<comment type="caution">
    <text evidence="2">The sequence shown here is derived from an EMBL/GenBank/DDBJ whole genome shotgun (WGS) entry which is preliminary data.</text>
</comment>
<evidence type="ECO:0000313" key="2">
    <source>
        <dbReference type="EMBL" id="CCA66786.1"/>
    </source>
</evidence>
<feature type="compositionally biased region" description="Basic and acidic residues" evidence="1">
    <location>
        <begin position="23"/>
        <end position="39"/>
    </location>
</feature>
<protein>
    <submittedName>
        <fullName evidence="2">Uncharacterized protein</fullName>
    </submittedName>
</protein>
<gene>
    <name evidence="2" type="ORF">PIIN_11708</name>
</gene>
<dbReference type="InParanoid" id="G4T5Z8"/>
<evidence type="ECO:0000256" key="1">
    <source>
        <dbReference type="SAM" id="MobiDB-lite"/>
    </source>
</evidence>
<evidence type="ECO:0000313" key="3">
    <source>
        <dbReference type="Proteomes" id="UP000007148"/>
    </source>
</evidence>
<proteinExistence type="predicted"/>
<keyword evidence="3" id="KW-1185">Reference proteome</keyword>
<dbReference type="AlphaFoldDB" id="G4T5Z8"/>
<organism evidence="2 3">
    <name type="scientific">Serendipita indica (strain DSM 11827)</name>
    <name type="common">Root endophyte fungus</name>
    <name type="synonym">Piriformospora indica</name>
    <dbReference type="NCBI Taxonomy" id="1109443"/>
    <lineage>
        <taxon>Eukaryota</taxon>
        <taxon>Fungi</taxon>
        <taxon>Dikarya</taxon>
        <taxon>Basidiomycota</taxon>
        <taxon>Agaricomycotina</taxon>
        <taxon>Agaricomycetes</taxon>
        <taxon>Sebacinales</taxon>
        <taxon>Serendipitaceae</taxon>
        <taxon>Serendipita</taxon>
    </lineage>
</organism>
<name>G4T5Z8_SERID</name>
<dbReference type="Proteomes" id="UP000007148">
    <property type="component" value="Unassembled WGS sequence"/>
</dbReference>
<dbReference type="EMBL" id="CAFZ01000005">
    <property type="protein sequence ID" value="CCA66786.1"/>
    <property type="molecule type" value="Genomic_DNA"/>
</dbReference>
<accession>G4T5Z8</accession>
<feature type="region of interest" description="Disordered" evidence="1">
    <location>
        <begin position="1"/>
        <end position="39"/>
    </location>
</feature>